<dbReference type="InterPro" id="IPR036735">
    <property type="entry name" value="NGN_dom_sf"/>
</dbReference>
<sequence>MIEAELSPDEKERAYWRSTRADRVARIISARLHAASRIIIKRKPKMAKWYCLRVESGREEAVEKYLQDANVEAFMPSEKIIRVHKGQKSEVTRPFFPSYMLVRIVPSGEAFHGLKSVKHVIDIVGNDKGYHVVRDQHVEVLKALKSEADIPRVATDKTMQEGDRAEIIFGPFAGFDCTLLAVKWCLKARARVLINTDGRSFEIDSMPLAFLKKL</sequence>
<dbReference type="GO" id="GO:0031564">
    <property type="term" value="P:transcription antitermination"/>
    <property type="evidence" value="ECO:0007669"/>
    <property type="project" value="UniProtKB-KW"/>
</dbReference>
<dbReference type="InterPro" id="IPR006645">
    <property type="entry name" value="NGN-like_dom"/>
</dbReference>
<evidence type="ECO:0000259" key="4">
    <source>
        <dbReference type="SMART" id="SM00738"/>
    </source>
</evidence>
<keyword evidence="1" id="KW-0889">Transcription antitermination</keyword>
<dbReference type="Proteomes" id="UP000068164">
    <property type="component" value="Unassembled WGS sequence"/>
</dbReference>
<name>A0A109J4E7_9HYPH</name>
<evidence type="ECO:0000313" key="5">
    <source>
        <dbReference type="EMBL" id="KWV42178.1"/>
    </source>
</evidence>
<dbReference type="Gene3D" id="3.30.70.940">
    <property type="entry name" value="NusG, N-terminal domain"/>
    <property type="match status" value="1"/>
</dbReference>
<proteinExistence type="predicted"/>
<dbReference type="SUPFAM" id="SSF82679">
    <property type="entry name" value="N-utilization substance G protein NusG, N-terminal domain"/>
    <property type="match status" value="1"/>
</dbReference>
<dbReference type="CDD" id="cd08000">
    <property type="entry name" value="NGN"/>
    <property type="match status" value="1"/>
</dbReference>
<dbReference type="InterPro" id="IPR043425">
    <property type="entry name" value="NusG-like"/>
</dbReference>
<comment type="caution">
    <text evidence="5">The sequence shown here is derived from an EMBL/GenBank/DDBJ whole genome shotgun (WGS) entry which is preliminary data.</text>
</comment>
<gene>
    <name evidence="5" type="ORF">AS026_21140</name>
</gene>
<evidence type="ECO:0000256" key="1">
    <source>
        <dbReference type="ARBA" id="ARBA00022814"/>
    </source>
</evidence>
<dbReference type="SMART" id="SM00738">
    <property type="entry name" value="NGN"/>
    <property type="match status" value="1"/>
</dbReference>
<feature type="domain" description="NusG-like N-terminal" evidence="4">
    <location>
        <begin position="46"/>
        <end position="145"/>
    </location>
</feature>
<accession>A0A109J4E7</accession>
<keyword evidence="2" id="KW-0805">Transcription regulation</keyword>
<dbReference type="AlphaFoldDB" id="A0A109J4E7"/>
<evidence type="ECO:0000256" key="2">
    <source>
        <dbReference type="ARBA" id="ARBA00023015"/>
    </source>
</evidence>
<keyword evidence="6" id="KW-1185">Reference proteome</keyword>
<dbReference type="GO" id="GO:0006354">
    <property type="term" value="P:DNA-templated transcription elongation"/>
    <property type="evidence" value="ECO:0007669"/>
    <property type="project" value="InterPro"/>
</dbReference>
<reference evidence="5 6" key="1">
    <citation type="submission" date="2015-11" db="EMBL/GenBank/DDBJ databases">
        <title>Draft Genome Sequence of the Strain BR 10423 (Rhizobium sp.) isolated from nodules of Mimosa pudica.</title>
        <authorList>
            <person name="Barauna A.C."/>
            <person name="Zilli J.E."/>
            <person name="Simoes-Araujo J.L."/>
            <person name="Reis V.M."/>
            <person name="James E.K."/>
            <person name="Reis F.B.Jr."/>
            <person name="Rouws L.F."/>
            <person name="Passos S.R."/>
            <person name="Gois S.R."/>
        </authorList>
    </citation>
    <scope>NUCLEOTIDE SEQUENCE [LARGE SCALE GENOMIC DNA]</scope>
    <source>
        <strain evidence="5 6">BR10423</strain>
    </source>
</reference>
<keyword evidence="3" id="KW-0804">Transcription</keyword>
<dbReference type="PANTHER" id="PTHR30265:SF4">
    <property type="entry name" value="KOW MOTIF FAMILY PROTEIN, EXPRESSED"/>
    <property type="match status" value="1"/>
</dbReference>
<dbReference type="EMBL" id="LNCD01000137">
    <property type="protein sequence ID" value="KWV42178.1"/>
    <property type="molecule type" value="Genomic_DNA"/>
</dbReference>
<evidence type="ECO:0000256" key="3">
    <source>
        <dbReference type="ARBA" id="ARBA00023163"/>
    </source>
</evidence>
<evidence type="ECO:0000313" key="6">
    <source>
        <dbReference type="Proteomes" id="UP000068164"/>
    </source>
</evidence>
<organism evidence="5 6">
    <name type="scientific">Rhizobium altiplani</name>
    <dbReference type="NCBI Taxonomy" id="1864509"/>
    <lineage>
        <taxon>Bacteria</taxon>
        <taxon>Pseudomonadati</taxon>
        <taxon>Pseudomonadota</taxon>
        <taxon>Alphaproteobacteria</taxon>
        <taxon>Hyphomicrobiales</taxon>
        <taxon>Rhizobiaceae</taxon>
        <taxon>Rhizobium/Agrobacterium group</taxon>
        <taxon>Rhizobium</taxon>
    </lineage>
</organism>
<protein>
    <submittedName>
        <fullName evidence="5">Antitermination protein NusG</fullName>
    </submittedName>
</protein>
<dbReference type="Pfam" id="PF02357">
    <property type="entry name" value="NusG"/>
    <property type="match status" value="1"/>
</dbReference>
<dbReference type="PANTHER" id="PTHR30265">
    <property type="entry name" value="RHO-INTERACTING TRANSCRIPTION TERMINATION FACTOR NUSG"/>
    <property type="match status" value="1"/>
</dbReference>